<dbReference type="PROSITE" id="PS01011">
    <property type="entry name" value="FOLYLPOLYGLU_SYNT_1"/>
    <property type="match status" value="1"/>
</dbReference>
<keyword evidence="7 11" id="KW-0133">Cell shape</keyword>
<evidence type="ECO:0000256" key="6">
    <source>
        <dbReference type="ARBA" id="ARBA00022840"/>
    </source>
</evidence>
<evidence type="ECO:0000256" key="5">
    <source>
        <dbReference type="ARBA" id="ARBA00022741"/>
    </source>
</evidence>
<feature type="modified residue" description="N6-carboxylysine" evidence="11">
    <location>
        <position position="225"/>
    </location>
</feature>
<comment type="subcellular location">
    <subcellularLocation>
        <location evidence="11 12">Cytoplasm</location>
    </subcellularLocation>
</comment>
<dbReference type="NCBIfam" id="NF001126">
    <property type="entry name" value="PRK00139.1-4"/>
    <property type="match status" value="1"/>
</dbReference>
<dbReference type="InterPro" id="IPR018109">
    <property type="entry name" value="Folylpolyglutamate_synth_CS"/>
</dbReference>
<dbReference type="Pfam" id="PF08245">
    <property type="entry name" value="Mur_ligase_M"/>
    <property type="match status" value="1"/>
</dbReference>
<evidence type="ECO:0000256" key="10">
    <source>
        <dbReference type="ARBA" id="ARBA00023316"/>
    </source>
</evidence>
<feature type="binding site" evidence="11">
    <location>
        <begin position="158"/>
        <end position="159"/>
    </location>
    <ligand>
        <name>UDP-N-acetyl-alpha-D-muramoyl-L-alanyl-D-glutamate</name>
        <dbReference type="ChEBI" id="CHEBI:83900"/>
    </ligand>
</feature>
<keyword evidence="6 11" id="KW-0067">ATP-binding</keyword>
<comment type="PTM">
    <text evidence="11">Carboxylation is probably crucial for Mg(2+) binding and, consequently, for the gamma-phosphate positioning of ATP.</text>
</comment>
<dbReference type="SUPFAM" id="SSF63418">
    <property type="entry name" value="MurE/MurF N-terminal domain"/>
    <property type="match status" value="1"/>
</dbReference>
<dbReference type="EC" id="6.3.2.13" evidence="11"/>
<dbReference type="AlphaFoldDB" id="A0A520XBQ2"/>
<dbReference type="Gene3D" id="3.40.1390.10">
    <property type="entry name" value="MurE/MurF, N-terminal domain"/>
    <property type="match status" value="1"/>
</dbReference>
<feature type="binding site" evidence="11">
    <location>
        <position position="191"/>
    </location>
    <ligand>
        <name>UDP-N-acetyl-alpha-D-muramoyl-L-alanyl-D-glutamate</name>
        <dbReference type="ChEBI" id="CHEBI:83900"/>
    </ligand>
</feature>
<evidence type="ECO:0000256" key="4">
    <source>
        <dbReference type="ARBA" id="ARBA00022618"/>
    </source>
</evidence>
<dbReference type="HAMAP" id="MF_00208">
    <property type="entry name" value="MurE"/>
    <property type="match status" value="1"/>
</dbReference>
<comment type="cofactor">
    <cofactor evidence="11">
        <name>Mg(2+)</name>
        <dbReference type="ChEBI" id="CHEBI:18420"/>
    </cofactor>
</comment>
<dbReference type="GO" id="GO:0004326">
    <property type="term" value="F:tetrahydrofolylpolyglutamate synthase activity"/>
    <property type="evidence" value="ECO:0007669"/>
    <property type="project" value="InterPro"/>
</dbReference>
<keyword evidence="8 11" id="KW-0573">Peptidoglycan synthesis</keyword>
<keyword evidence="2 11" id="KW-0963">Cytoplasm</keyword>
<feature type="binding site" evidence="11">
    <location>
        <position position="509"/>
    </location>
    <ligand>
        <name>meso-2,6-diaminopimelate</name>
        <dbReference type="ChEBI" id="CHEBI:57791"/>
    </ligand>
</feature>
<reference evidence="16 17" key="1">
    <citation type="submission" date="2019-01" db="EMBL/GenBank/DDBJ databases">
        <title>Insights into ecological role of a new deltaproteobacterial order Candidatus Sinidesulfobacterales (Sva0485) by metagenomics and metatranscriptomics.</title>
        <authorList>
            <person name="Tan S."/>
            <person name="Liu J."/>
            <person name="Fang Y."/>
            <person name="Hedlund B."/>
            <person name="Lian Z.-H."/>
            <person name="Huang L.-Y."/>
            <person name="Li J.-T."/>
            <person name="Huang L.-N."/>
            <person name="Li W.-J."/>
            <person name="Jiang H.-C."/>
            <person name="Dong H.-L."/>
            <person name="Shu W.-S."/>
        </authorList>
    </citation>
    <scope>NUCLEOTIDE SEQUENCE [LARGE SCALE GENOMIC DNA]</scope>
    <source>
        <strain evidence="16">AP4</strain>
    </source>
</reference>
<dbReference type="GO" id="GO:0005737">
    <property type="term" value="C:cytoplasm"/>
    <property type="evidence" value="ECO:0007669"/>
    <property type="project" value="UniProtKB-SubCell"/>
</dbReference>
<feature type="binding site" evidence="11">
    <location>
        <position position="157"/>
    </location>
    <ligand>
        <name>UDP-N-acetyl-alpha-D-muramoyl-L-alanyl-D-glutamate</name>
        <dbReference type="ChEBI" id="CHEBI:83900"/>
    </ligand>
</feature>
<dbReference type="InterPro" id="IPR005761">
    <property type="entry name" value="UDP-N-AcMur-Glu-dNH2Pim_ligase"/>
</dbReference>
<feature type="domain" description="Mur ligase N-terminal catalytic" evidence="13">
    <location>
        <begin position="26"/>
        <end position="77"/>
    </location>
</feature>
<keyword evidence="4 11" id="KW-0132">Cell division</keyword>
<dbReference type="GO" id="GO:0005524">
    <property type="term" value="F:ATP binding"/>
    <property type="evidence" value="ECO:0007669"/>
    <property type="project" value="UniProtKB-UniRule"/>
</dbReference>
<dbReference type="SUPFAM" id="SSF53244">
    <property type="entry name" value="MurD-like peptide ligases, peptide-binding domain"/>
    <property type="match status" value="1"/>
</dbReference>
<dbReference type="UniPathway" id="UPA00219"/>
<keyword evidence="5 11" id="KW-0547">Nucleotide-binding</keyword>
<protein>
    <recommendedName>
        <fullName evidence="11">UDP-N-acetylmuramoyl-L-alanyl-D-glutamate--2,6-diaminopimelate ligase</fullName>
        <ecNumber evidence="11">6.3.2.13</ecNumber>
    </recommendedName>
    <alternativeName>
        <fullName evidence="11">Meso-A2pm-adding enzyme</fullName>
    </alternativeName>
    <alternativeName>
        <fullName evidence="11">Meso-diaminopimelate-adding enzyme</fullName>
    </alternativeName>
    <alternativeName>
        <fullName evidence="11">UDP-MurNAc-L-Ala-D-Glu:meso-diaminopimelate ligase</fullName>
    </alternativeName>
    <alternativeName>
        <fullName evidence="11">UDP-MurNAc-tripeptide synthetase</fullName>
    </alternativeName>
    <alternativeName>
        <fullName evidence="11">UDP-N-acetylmuramyl-tripeptide synthetase</fullName>
    </alternativeName>
</protein>
<comment type="catalytic activity">
    <reaction evidence="11">
        <text>UDP-N-acetyl-alpha-D-muramoyl-L-alanyl-D-glutamate + meso-2,6-diaminopimelate + ATP = UDP-N-acetyl-alpha-D-muramoyl-L-alanyl-gamma-D-glutamyl-meso-2,6-diaminopimelate + ADP + phosphate + H(+)</text>
        <dbReference type="Rhea" id="RHEA:23676"/>
        <dbReference type="ChEBI" id="CHEBI:15378"/>
        <dbReference type="ChEBI" id="CHEBI:30616"/>
        <dbReference type="ChEBI" id="CHEBI:43474"/>
        <dbReference type="ChEBI" id="CHEBI:57791"/>
        <dbReference type="ChEBI" id="CHEBI:83900"/>
        <dbReference type="ChEBI" id="CHEBI:83905"/>
        <dbReference type="ChEBI" id="CHEBI:456216"/>
        <dbReference type="EC" id="6.3.2.13"/>
    </reaction>
</comment>
<feature type="binding site" evidence="11">
    <location>
        <position position="31"/>
    </location>
    <ligand>
        <name>UDP-N-acetyl-alpha-D-muramoyl-L-alanyl-D-glutamate</name>
        <dbReference type="ChEBI" id="CHEBI:83900"/>
    </ligand>
</feature>
<evidence type="ECO:0000259" key="13">
    <source>
        <dbReference type="Pfam" id="PF01225"/>
    </source>
</evidence>
<dbReference type="EMBL" id="SHMQ01000016">
    <property type="protein sequence ID" value="RZV38647.1"/>
    <property type="molecule type" value="Genomic_DNA"/>
</dbReference>
<keyword evidence="10 11" id="KW-0961">Cell wall biogenesis/degradation</keyword>
<comment type="similarity">
    <text evidence="1 11">Belongs to the MurCDEF family. MurE subfamily.</text>
</comment>
<dbReference type="Pfam" id="PF01225">
    <property type="entry name" value="Mur_ligase"/>
    <property type="match status" value="1"/>
</dbReference>
<evidence type="ECO:0000256" key="1">
    <source>
        <dbReference type="ARBA" id="ARBA00005898"/>
    </source>
</evidence>
<dbReference type="InterPro" id="IPR036565">
    <property type="entry name" value="Mur-like_cat_sf"/>
</dbReference>
<dbReference type="GO" id="GO:0008360">
    <property type="term" value="P:regulation of cell shape"/>
    <property type="evidence" value="ECO:0007669"/>
    <property type="project" value="UniProtKB-KW"/>
</dbReference>
<evidence type="ECO:0000313" key="16">
    <source>
        <dbReference type="EMBL" id="RZV38647.1"/>
    </source>
</evidence>
<evidence type="ECO:0000259" key="15">
    <source>
        <dbReference type="Pfam" id="PF08245"/>
    </source>
</evidence>
<dbReference type="SUPFAM" id="SSF53623">
    <property type="entry name" value="MurD-like peptide ligases, catalytic domain"/>
    <property type="match status" value="1"/>
</dbReference>
<dbReference type="GO" id="GO:0008765">
    <property type="term" value="F:UDP-N-acetylmuramoylalanyl-D-glutamate-2,6-diaminopimelate ligase activity"/>
    <property type="evidence" value="ECO:0007669"/>
    <property type="project" value="UniProtKB-UniRule"/>
</dbReference>
<dbReference type="InterPro" id="IPR004101">
    <property type="entry name" value="Mur_ligase_C"/>
</dbReference>
<dbReference type="GO" id="GO:0071555">
    <property type="term" value="P:cell wall organization"/>
    <property type="evidence" value="ECO:0007669"/>
    <property type="project" value="UniProtKB-KW"/>
</dbReference>
<feature type="short sequence motif" description="Meso-diaminopimelate recognition motif" evidence="11">
    <location>
        <begin position="432"/>
        <end position="435"/>
    </location>
</feature>
<keyword evidence="11" id="KW-0460">Magnesium</keyword>
<feature type="binding site" evidence="11">
    <location>
        <position position="193"/>
    </location>
    <ligand>
        <name>UDP-N-acetyl-alpha-D-muramoyl-L-alanyl-D-glutamate</name>
        <dbReference type="ChEBI" id="CHEBI:83900"/>
    </ligand>
</feature>
<accession>A0A520XBQ2</accession>
<dbReference type="PANTHER" id="PTHR23135:SF4">
    <property type="entry name" value="UDP-N-ACETYLMURAMOYL-L-ALANYL-D-GLUTAMATE--2,6-DIAMINOPIMELATE LIGASE MURE HOMOLOG, CHLOROPLASTIC"/>
    <property type="match status" value="1"/>
</dbReference>
<dbReference type="Pfam" id="PF02875">
    <property type="entry name" value="Mur_ligase_C"/>
    <property type="match status" value="1"/>
</dbReference>
<evidence type="ECO:0000256" key="12">
    <source>
        <dbReference type="RuleBase" id="RU004135"/>
    </source>
</evidence>
<feature type="binding site" evidence="11">
    <location>
        <begin position="116"/>
        <end position="122"/>
    </location>
    <ligand>
        <name>ATP</name>
        <dbReference type="ChEBI" id="CHEBI:30616"/>
    </ligand>
</feature>
<keyword evidence="3 11" id="KW-0436">Ligase</keyword>
<evidence type="ECO:0000256" key="11">
    <source>
        <dbReference type="HAMAP-Rule" id="MF_00208"/>
    </source>
</evidence>
<evidence type="ECO:0000256" key="8">
    <source>
        <dbReference type="ARBA" id="ARBA00022984"/>
    </source>
</evidence>
<dbReference type="InterPro" id="IPR013221">
    <property type="entry name" value="Mur_ligase_cen"/>
</dbReference>
<dbReference type="Gene3D" id="3.40.1190.10">
    <property type="entry name" value="Mur-like, catalytic domain"/>
    <property type="match status" value="1"/>
</dbReference>
<dbReference type="InterPro" id="IPR000713">
    <property type="entry name" value="Mur_ligase_N"/>
</dbReference>
<evidence type="ECO:0000313" key="17">
    <source>
        <dbReference type="Proteomes" id="UP000322454"/>
    </source>
</evidence>
<evidence type="ECO:0000256" key="3">
    <source>
        <dbReference type="ARBA" id="ARBA00022598"/>
    </source>
</evidence>
<comment type="caution">
    <text evidence="16">The sequence shown here is derived from an EMBL/GenBank/DDBJ whole genome shotgun (WGS) entry which is preliminary data.</text>
</comment>
<feature type="domain" description="Mur ligase central" evidence="15">
    <location>
        <begin position="114"/>
        <end position="335"/>
    </location>
</feature>
<feature type="binding site" evidence="11">
    <location>
        <position position="505"/>
    </location>
    <ligand>
        <name>meso-2,6-diaminopimelate</name>
        <dbReference type="ChEBI" id="CHEBI:57791"/>
    </ligand>
</feature>
<dbReference type="Gene3D" id="3.90.190.20">
    <property type="entry name" value="Mur ligase, C-terminal domain"/>
    <property type="match status" value="1"/>
</dbReference>
<dbReference type="NCBIfam" id="TIGR01085">
    <property type="entry name" value="murE"/>
    <property type="match status" value="1"/>
</dbReference>
<gene>
    <name evidence="11" type="primary">murE</name>
    <name evidence="16" type="ORF">EVJ48_06675</name>
</gene>
<comment type="pathway">
    <text evidence="11 12">Cell wall biogenesis; peptidoglycan biosynthesis.</text>
</comment>
<feature type="binding site" evidence="11">
    <location>
        <position position="408"/>
    </location>
    <ligand>
        <name>meso-2,6-diaminopimelate</name>
        <dbReference type="ChEBI" id="CHEBI:57791"/>
    </ligand>
</feature>
<organism evidence="16 17">
    <name type="scientific">Candidatus Acidulodesulfobacterium acidiphilum</name>
    <dbReference type="NCBI Taxonomy" id="2597224"/>
    <lineage>
        <taxon>Bacteria</taxon>
        <taxon>Deltaproteobacteria</taxon>
        <taxon>Candidatus Acidulodesulfobacterales</taxon>
        <taxon>Candidatus Acidulodesulfobacterium</taxon>
    </lineage>
</organism>
<feature type="binding site" evidence="11">
    <location>
        <position position="185"/>
    </location>
    <ligand>
        <name>UDP-N-acetyl-alpha-D-muramoyl-L-alanyl-D-glutamate</name>
        <dbReference type="ChEBI" id="CHEBI:83900"/>
    </ligand>
</feature>
<dbReference type="InterPro" id="IPR035911">
    <property type="entry name" value="MurE/MurF_N"/>
</dbReference>
<dbReference type="PANTHER" id="PTHR23135">
    <property type="entry name" value="MUR LIGASE FAMILY MEMBER"/>
    <property type="match status" value="1"/>
</dbReference>
<dbReference type="InterPro" id="IPR036615">
    <property type="entry name" value="Mur_ligase_C_dom_sf"/>
</dbReference>
<evidence type="ECO:0000259" key="14">
    <source>
        <dbReference type="Pfam" id="PF02875"/>
    </source>
</evidence>
<dbReference type="GO" id="GO:0009252">
    <property type="term" value="P:peptidoglycan biosynthetic process"/>
    <property type="evidence" value="ECO:0007669"/>
    <property type="project" value="UniProtKB-UniRule"/>
</dbReference>
<dbReference type="GO" id="GO:0051301">
    <property type="term" value="P:cell division"/>
    <property type="evidence" value="ECO:0007669"/>
    <property type="project" value="UniProtKB-KW"/>
</dbReference>
<name>A0A520XBQ2_9DELT</name>
<feature type="domain" description="Mur ligase C-terminal" evidence="14">
    <location>
        <begin position="357"/>
        <end position="507"/>
    </location>
</feature>
<keyword evidence="9 11" id="KW-0131">Cell cycle</keyword>
<dbReference type="Proteomes" id="UP000322454">
    <property type="component" value="Unassembled WGS sequence"/>
</dbReference>
<proteinExistence type="inferred from homology"/>
<comment type="function">
    <text evidence="11">Catalyzes the addition of meso-diaminopimelic acid to the nucleotide precursor UDP-N-acetylmuramoyl-L-alanyl-D-glutamate (UMAG) in the biosynthesis of bacterial cell-wall peptidoglycan.</text>
</comment>
<comment type="caution">
    <text evidence="11">Lacks conserved residue(s) required for the propagation of feature annotation.</text>
</comment>
<evidence type="ECO:0000256" key="2">
    <source>
        <dbReference type="ARBA" id="ARBA00022490"/>
    </source>
</evidence>
<dbReference type="GO" id="GO:0000287">
    <property type="term" value="F:magnesium ion binding"/>
    <property type="evidence" value="ECO:0007669"/>
    <property type="project" value="UniProtKB-UniRule"/>
</dbReference>
<evidence type="ECO:0000256" key="9">
    <source>
        <dbReference type="ARBA" id="ARBA00023306"/>
    </source>
</evidence>
<sequence>MKIENIIKNNDFIEYISGRTDTDILCISNDSRKIKRGCLFAARKGVSVNSNIFAKDALSEGAVAVLTDDAETAEKLKNEKNITVIFAKDALKAYAVMSKNFFGNSGDKLNLIGVTGTNGKTTTTFLIKSILNAAGNKTGLIGTIDYEIGEDKKESKNTTPDVYELNEMFAETVRLGGSACVMEVSSHSLDQGRVYGTPFDAAVFTNLTRDHLDYHKDMESYYKAKKKLFSEVLTDSSKAKKYAIINGDDPYGKKLIDELKPLFALKSATDIDIITYGLNKGSNVSCENIDYSMDGLKFDAVIKMKGRNEKILKNIHSPLIGSYNLYNILAAVSVAHALSVPDKFIISGIESLLNVSGRLEKIDTGVPSSPLVCIDYAHTDDALKRVLGTLKDISKGKLISVFGCGGDRDKGKRPLMGRHSTDIADISIITSDNPRSEDPQAIIEEIKSGVTNASYVDKKDPDALINFKKSAEHERHAYTIEEDRSEAIKLALYIAGADDTVVIAGKGHEDYMIVKDAKFHFSDKEEVLKYYKNKKSKKNENTI</sequence>
<evidence type="ECO:0000256" key="7">
    <source>
        <dbReference type="ARBA" id="ARBA00022960"/>
    </source>
</evidence>
<feature type="binding site" evidence="11">
    <location>
        <begin position="432"/>
        <end position="435"/>
    </location>
    <ligand>
        <name>meso-2,6-diaminopimelate</name>
        <dbReference type="ChEBI" id="CHEBI:57791"/>
    </ligand>
</feature>